<feature type="transmembrane region" description="Helical" evidence="7">
    <location>
        <begin position="163"/>
        <end position="186"/>
    </location>
</feature>
<evidence type="ECO:0000256" key="5">
    <source>
        <dbReference type="ARBA" id="ARBA00022989"/>
    </source>
</evidence>
<dbReference type="RefSeq" id="WP_294520220.1">
    <property type="nucleotide sequence ID" value="NZ_JBBMFK010000021.1"/>
</dbReference>
<keyword evidence="2" id="KW-0813">Transport</keyword>
<keyword evidence="4" id="KW-1278">Translocase</keyword>
<sequence length="240" mass="25224">MKKEKTERWTAFRQQAPERLRALGPAALRWLRDSFSMEPGRVIRLFRRGLALRSPAVVLLLLVAAVLPCSATLSGGLGMGLAVTAVLLCTNLAAAILRPLTSPALRIPCYLIAAAAILTAADLVLRACFPSLTGGPELFLLPAAVNAALLARRGAFSRRFTPGYAAVDGLASGIGFTLALAVLSALREALGQGTLWGIALPGDLPPILLAAAPCGGFLLLSCLAALVRWAAARLERREKP</sequence>
<comment type="subcellular location">
    <subcellularLocation>
        <location evidence="1">Endomembrane system</location>
        <topology evidence="1">Multi-pass membrane protein</topology>
    </subcellularLocation>
</comment>
<keyword evidence="6 7" id="KW-0472">Membrane</keyword>
<comment type="caution">
    <text evidence="8">The sequence shown here is derived from an EMBL/GenBank/DDBJ whole genome shotgun (WGS) entry which is preliminary data.</text>
</comment>
<feature type="transmembrane region" description="Helical" evidence="7">
    <location>
        <begin position="79"/>
        <end position="97"/>
    </location>
</feature>
<evidence type="ECO:0000256" key="2">
    <source>
        <dbReference type="ARBA" id="ARBA00022448"/>
    </source>
</evidence>
<dbReference type="Pfam" id="PF02508">
    <property type="entry name" value="Rnf-Nqr"/>
    <property type="match status" value="1"/>
</dbReference>
<evidence type="ECO:0000256" key="1">
    <source>
        <dbReference type="ARBA" id="ARBA00004127"/>
    </source>
</evidence>
<organism evidence="8 9">
    <name type="scientific">Pseudoflavonifractor intestinihominis</name>
    <dbReference type="NCBI Taxonomy" id="3133171"/>
    <lineage>
        <taxon>Bacteria</taxon>
        <taxon>Bacillati</taxon>
        <taxon>Bacillota</taxon>
        <taxon>Clostridia</taxon>
        <taxon>Eubacteriales</taxon>
        <taxon>Oscillospiraceae</taxon>
        <taxon>Pseudoflavonifractor</taxon>
    </lineage>
</organism>
<name>A0ABV1EA77_9FIRM</name>
<reference evidence="8 9" key="1">
    <citation type="submission" date="2024-03" db="EMBL/GenBank/DDBJ databases">
        <title>Human intestinal bacterial collection.</title>
        <authorList>
            <person name="Pauvert C."/>
            <person name="Hitch T.C.A."/>
            <person name="Clavel T."/>
        </authorList>
    </citation>
    <scope>NUCLEOTIDE SEQUENCE [LARGE SCALE GENOMIC DNA]</scope>
    <source>
        <strain evidence="8 9">CLA-AP-H29</strain>
    </source>
</reference>
<dbReference type="InterPro" id="IPR003667">
    <property type="entry name" value="NqrDE/RnfAE"/>
</dbReference>
<feature type="transmembrane region" description="Helical" evidence="7">
    <location>
        <begin position="109"/>
        <end position="127"/>
    </location>
</feature>
<keyword evidence="5 7" id="KW-1133">Transmembrane helix</keyword>
<keyword evidence="9" id="KW-1185">Reference proteome</keyword>
<evidence type="ECO:0000256" key="7">
    <source>
        <dbReference type="SAM" id="Phobius"/>
    </source>
</evidence>
<dbReference type="PANTHER" id="PTHR30586:SF0">
    <property type="entry name" value="ION-TRANSLOCATING OXIDOREDUCTASE COMPLEX SUBUNIT E"/>
    <property type="match status" value="1"/>
</dbReference>
<proteinExistence type="predicted"/>
<feature type="transmembrane region" description="Helical" evidence="7">
    <location>
        <begin position="50"/>
        <end position="73"/>
    </location>
</feature>
<evidence type="ECO:0000256" key="4">
    <source>
        <dbReference type="ARBA" id="ARBA00022967"/>
    </source>
</evidence>
<feature type="transmembrane region" description="Helical" evidence="7">
    <location>
        <begin position="206"/>
        <end position="231"/>
    </location>
</feature>
<protein>
    <submittedName>
        <fullName evidence="8">Rnf-Nqr domain containing protein</fullName>
    </submittedName>
</protein>
<dbReference type="Proteomes" id="UP001464378">
    <property type="component" value="Unassembled WGS sequence"/>
</dbReference>
<accession>A0ABV1EA77</accession>
<dbReference type="PANTHER" id="PTHR30586">
    <property type="entry name" value="ELECTRON TRANSPORT COMPLEX PROTEIN RNFE"/>
    <property type="match status" value="1"/>
</dbReference>
<dbReference type="EMBL" id="JBBMFK010000021">
    <property type="protein sequence ID" value="MEQ2444218.1"/>
    <property type="molecule type" value="Genomic_DNA"/>
</dbReference>
<feature type="transmembrane region" description="Helical" evidence="7">
    <location>
        <begin position="133"/>
        <end position="151"/>
    </location>
</feature>
<evidence type="ECO:0000256" key="6">
    <source>
        <dbReference type="ARBA" id="ARBA00023136"/>
    </source>
</evidence>
<keyword evidence="3 7" id="KW-0812">Transmembrane</keyword>
<evidence type="ECO:0000256" key="3">
    <source>
        <dbReference type="ARBA" id="ARBA00022692"/>
    </source>
</evidence>
<evidence type="ECO:0000313" key="9">
    <source>
        <dbReference type="Proteomes" id="UP001464378"/>
    </source>
</evidence>
<evidence type="ECO:0000313" key="8">
    <source>
        <dbReference type="EMBL" id="MEQ2444218.1"/>
    </source>
</evidence>
<gene>
    <name evidence="8" type="ORF">WMO64_12165</name>
</gene>
<dbReference type="PIRSF" id="PIRSF006102">
    <property type="entry name" value="NQR_DE"/>
    <property type="match status" value="1"/>
</dbReference>